<organism evidence="7 8">
    <name type="scientific">Batrachochytrium dendrobatidis (strain JEL423)</name>
    <dbReference type="NCBI Taxonomy" id="403673"/>
    <lineage>
        <taxon>Eukaryota</taxon>
        <taxon>Fungi</taxon>
        <taxon>Fungi incertae sedis</taxon>
        <taxon>Chytridiomycota</taxon>
        <taxon>Chytridiomycota incertae sedis</taxon>
        <taxon>Chytridiomycetes</taxon>
        <taxon>Rhizophydiales</taxon>
        <taxon>Rhizophydiales incertae sedis</taxon>
        <taxon>Batrachochytrium</taxon>
    </lineage>
</organism>
<feature type="region of interest" description="Disordered" evidence="4">
    <location>
        <begin position="282"/>
        <end position="304"/>
    </location>
</feature>
<dbReference type="InterPro" id="IPR050825">
    <property type="entry name" value="RBM42_RBP45_47-like"/>
</dbReference>
<dbReference type="GO" id="GO:0005829">
    <property type="term" value="C:cytosol"/>
    <property type="evidence" value="ECO:0007669"/>
    <property type="project" value="TreeGrafter"/>
</dbReference>
<keyword evidence="1" id="KW-0677">Repeat</keyword>
<dbReference type="STRING" id="403673.A0A177WFD6"/>
<dbReference type="eggNOG" id="KOG0118">
    <property type="taxonomic scope" value="Eukaryota"/>
</dbReference>
<evidence type="ECO:0000256" key="3">
    <source>
        <dbReference type="PROSITE-ProRule" id="PRU00176"/>
    </source>
</evidence>
<dbReference type="PANTHER" id="PTHR47640">
    <property type="entry name" value="TRNA SELENOCYSTEINE 1-ASSOCIATED PROTEIN 1-RELATED-RELATED"/>
    <property type="match status" value="1"/>
</dbReference>
<accession>A0A177WFD6</accession>
<dbReference type="InterPro" id="IPR000504">
    <property type="entry name" value="RRM_dom"/>
</dbReference>
<dbReference type="Gene3D" id="3.30.70.330">
    <property type="match status" value="2"/>
</dbReference>
<dbReference type="EMBL" id="DS022302">
    <property type="protein sequence ID" value="OAJ38827.1"/>
    <property type="molecule type" value="Genomic_DNA"/>
</dbReference>
<dbReference type="CDD" id="cd12345">
    <property type="entry name" value="RRM2_SECp43_like"/>
    <property type="match status" value="1"/>
</dbReference>
<evidence type="ECO:0000256" key="1">
    <source>
        <dbReference type="ARBA" id="ARBA00022737"/>
    </source>
</evidence>
<dbReference type="OrthoDB" id="446113at2759"/>
<proteinExistence type="predicted"/>
<reference evidence="7 8" key="2">
    <citation type="submission" date="2016-05" db="EMBL/GenBank/DDBJ databases">
        <title>Lineage-specific infection strategies underlie the spectrum of fungal disease in amphibians.</title>
        <authorList>
            <person name="Cuomo C.A."/>
            <person name="Farrer R.A."/>
            <person name="James T."/>
            <person name="Longcore J."/>
            <person name="Birren B."/>
        </authorList>
    </citation>
    <scope>NUCLEOTIDE SEQUENCE [LARGE SCALE GENOMIC DNA]</scope>
    <source>
        <strain evidence="7 8">JEL423</strain>
    </source>
</reference>
<dbReference type="FunFam" id="3.30.70.330:FF:000405">
    <property type="entry name" value="polyadenylate-binding protein RBP45"/>
    <property type="match status" value="1"/>
</dbReference>
<dbReference type="VEuPathDB" id="FungiDB:BDEG_22727"/>
<feature type="domain" description="RRM" evidence="6">
    <location>
        <begin position="29"/>
        <end position="108"/>
    </location>
</feature>
<keyword evidence="2 3" id="KW-0694">RNA-binding</keyword>
<evidence type="ECO:0000256" key="2">
    <source>
        <dbReference type="ARBA" id="ARBA00022884"/>
    </source>
</evidence>
<evidence type="ECO:0000313" key="8">
    <source>
        <dbReference type="Proteomes" id="UP000077115"/>
    </source>
</evidence>
<keyword evidence="5" id="KW-0732">Signal</keyword>
<feature type="chain" id="PRO_5008077522" description="RRM domain-containing protein" evidence="5">
    <location>
        <begin position="19"/>
        <end position="395"/>
    </location>
</feature>
<sequence length="395" mass="43655">MCVLEYLCLSCLLTDALLHPTFQLDRPEFSIFVGDLAHEINDILLMQVFHERYPSVKSARVVIDPTTGSPKGYGFVRFGSEADQQQSLVDLQGQMIGSRPVRVSIATPKHKALGSNGHGMPGYYPIPPSYMDASGAMIPNSAHMIYRQPVYMHQHLGGNDPTNSTIFIGALPATMTNDDLRKHFLPFGEIVYTKIPFGKRCGFVQFIHRQSAEMAIQEMDGKVIGGSALRLSWGRSQRGNSTHSHMQHLPAYGLIQSQFGAPQYMPSASQLIHAPVTPLQMPPQMQGSSVHSESPPQQPPHLPHGMIAYMPVHSSSTHGYQYIDPVTGQVSYFNRKEDQRIHELAVEFKSSPCSSASYSDMPTQYTTENGEYTHWEGMSPVVVAAAAEDLAHSTE</sequence>
<dbReference type="PANTHER" id="PTHR47640:SF10">
    <property type="entry name" value="TRNA SELENOCYSTEINE 1-ASSOCIATED PROTEIN 1-RELATED"/>
    <property type="match status" value="1"/>
</dbReference>
<reference evidence="7 8" key="1">
    <citation type="submission" date="2006-10" db="EMBL/GenBank/DDBJ databases">
        <title>The Genome Sequence of Batrachochytrium dendrobatidis JEL423.</title>
        <authorList>
            <consortium name="The Broad Institute Genome Sequencing Platform"/>
            <person name="Birren B."/>
            <person name="Lander E."/>
            <person name="Galagan J."/>
            <person name="Cuomo C."/>
            <person name="Devon K."/>
            <person name="Jaffe D."/>
            <person name="Butler J."/>
            <person name="Alvarez P."/>
            <person name="Gnerre S."/>
            <person name="Grabherr M."/>
            <person name="Kleber M."/>
            <person name="Mauceli E."/>
            <person name="Brockman W."/>
            <person name="Young S."/>
            <person name="LaButti K."/>
            <person name="Sykes S."/>
            <person name="DeCaprio D."/>
            <person name="Crawford M."/>
            <person name="Koehrsen M."/>
            <person name="Engels R."/>
            <person name="Montgomery P."/>
            <person name="Pearson M."/>
            <person name="Howarth C."/>
            <person name="Larson L."/>
            <person name="White J."/>
            <person name="O'Leary S."/>
            <person name="Kodira C."/>
            <person name="Zeng Q."/>
            <person name="Yandava C."/>
            <person name="Alvarado L."/>
            <person name="Longcore J."/>
            <person name="James T."/>
        </authorList>
    </citation>
    <scope>NUCLEOTIDE SEQUENCE [LARGE SCALE GENOMIC DNA]</scope>
    <source>
        <strain evidence="7 8">JEL423</strain>
    </source>
</reference>
<feature type="signal peptide" evidence="5">
    <location>
        <begin position="1"/>
        <end position="18"/>
    </location>
</feature>
<evidence type="ECO:0000256" key="4">
    <source>
        <dbReference type="SAM" id="MobiDB-lite"/>
    </source>
</evidence>
<dbReference type="InterPro" id="IPR012677">
    <property type="entry name" value="Nucleotide-bd_a/b_plait_sf"/>
</dbReference>
<dbReference type="PROSITE" id="PS50102">
    <property type="entry name" value="RRM"/>
    <property type="match status" value="2"/>
</dbReference>
<dbReference type="Pfam" id="PF00076">
    <property type="entry name" value="RRM_1"/>
    <property type="match status" value="2"/>
</dbReference>
<evidence type="ECO:0000259" key="6">
    <source>
        <dbReference type="PROSITE" id="PS50102"/>
    </source>
</evidence>
<dbReference type="AlphaFoldDB" id="A0A177WFD6"/>
<evidence type="ECO:0000313" key="7">
    <source>
        <dbReference type="EMBL" id="OAJ38827.1"/>
    </source>
</evidence>
<feature type="domain" description="RRM" evidence="6">
    <location>
        <begin position="164"/>
        <end position="236"/>
    </location>
</feature>
<evidence type="ECO:0000256" key="5">
    <source>
        <dbReference type="SAM" id="SignalP"/>
    </source>
</evidence>
<dbReference type="SMART" id="SM00360">
    <property type="entry name" value="RRM"/>
    <property type="match status" value="2"/>
</dbReference>
<dbReference type="InterPro" id="IPR035979">
    <property type="entry name" value="RBD_domain_sf"/>
</dbReference>
<dbReference type="Proteomes" id="UP000077115">
    <property type="component" value="Unassembled WGS sequence"/>
</dbReference>
<feature type="compositionally biased region" description="Polar residues" evidence="4">
    <location>
        <begin position="283"/>
        <end position="295"/>
    </location>
</feature>
<dbReference type="SUPFAM" id="SSF54928">
    <property type="entry name" value="RNA-binding domain, RBD"/>
    <property type="match status" value="1"/>
</dbReference>
<dbReference type="GO" id="GO:0003729">
    <property type="term" value="F:mRNA binding"/>
    <property type="evidence" value="ECO:0007669"/>
    <property type="project" value="InterPro"/>
</dbReference>
<protein>
    <recommendedName>
        <fullName evidence="6">RRM domain-containing protein</fullName>
    </recommendedName>
</protein>
<gene>
    <name evidence="7" type="ORF">BDEG_22727</name>
</gene>
<name>A0A177WFD6_BATDL</name>